<keyword evidence="2" id="KW-0472">Membrane</keyword>
<organism evidence="4 5">
    <name type="scientific">Aspergillus niger</name>
    <dbReference type="NCBI Taxonomy" id="5061"/>
    <lineage>
        <taxon>Eukaryota</taxon>
        <taxon>Fungi</taxon>
        <taxon>Dikarya</taxon>
        <taxon>Ascomycota</taxon>
        <taxon>Pezizomycotina</taxon>
        <taxon>Eurotiomycetes</taxon>
        <taxon>Eurotiomycetidae</taxon>
        <taxon>Eurotiales</taxon>
        <taxon>Aspergillaceae</taxon>
        <taxon>Aspergillus</taxon>
        <taxon>Aspergillus subgen. Circumdati</taxon>
    </lineage>
</organism>
<keyword evidence="2" id="KW-0812">Transmembrane</keyword>
<evidence type="ECO:0000256" key="2">
    <source>
        <dbReference type="SAM" id="Phobius"/>
    </source>
</evidence>
<feature type="chain" id="PRO_5021421862" evidence="3">
    <location>
        <begin position="19"/>
        <end position="94"/>
    </location>
</feature>
<evidence type="ECO:0000313" key="4">
    <source>
        <dbReference type="EMBL" id="TPR10221.1"/>
    </source>
</evidence>
<gene>
    <name evidence="4" type="ORF">CAN33_0055385</name>
</gene>
<feature type="signal peptide" evidence="3">
    <location>
        <begin position="1"/>
        <end position="18"/>
    </location>
</feature>
<name>A0A505IE17_ASPNG</name>
<proteinExistence type="predicted"/>
<keyword evidence="4" id="KW-0489">Methyltransferase</keyword>
<keyword evidence="3" id="KW-0732">Signal</keyword>
<dbReference type="EMBL" id="NKJJ02000008">
    <property type="protein sequence ID" value="TPR10221.1"/>
    <property type="molecule type" value="Genomic_DNA"/>
</dbReference>
<evidence type="ECO:0000256" key="3">
    <source>
        <dbReference type="SAM" id="SignalP"/>
    </source>
</evidence>
<evidence type="ECO:0000256" key="1">
    <source>
        <dbReference type="SAM" id="MobiDB-lite"/>
    </source>
</evidence>
<dbReference type="AlphaFoldDB" id="A0A505IE17"/>
<accession>A0A505IE17</accession>
<feature type="transmembrane region" description="Helical" evidence="2">
    <location>
        <begin position="34"/>
        <end position="52"/>
    </location>
</feature>
<comment type="caution">
    <text evidence="4">The sequence shown here is derived from an EMBL/GenBank/DDBJ whole genome shotgun (WGS) entry which is preliminary data.</text>
</comment>
<feature type="region of interest" description="Disordered" evidence="1">
    <location>
        <begin position="74"/>
        <end position="94"/>
    </location>
</feature>
<keyword evidence="2" id="KW-1133">Transmembrane helix</keyword>
<evidence type="ECO:0000313" key="5">
    <source>
        <dbReference type="Proteomes" id="UP000197666"/>
    </source>
</evidence>
<dbReference type="GO" id="GO:0032259">
    <property type="term" value="P:methylation"/>
    <property type="evidence" value="ECO:0007669"/>
    <property type="project" value="UniProtKB-KW"/>
</dbReference>
<dbReference type="Proteomes" id="UP000197666">
    <property type="component" value="Unassembled WGS sequence"/>
</dbReference>
<protein>
    <submittedName>
        <fullName evidence="4">NOL1/NOP2/sun family putative RNA methylase domain protein</fullName>
    </submittedName>
</protein>
<keyword evidence="4" id="KW-0808">Transferase</keyword>
<sequence>MVIIVIMLTAVIGNTGLAQRQKSRCLDPVADAVELGAVVVVVFVVAALGYTYDGTTDRPAPVGDIVGVEVVVGADEGSEEEVGGDGEESWDEME</sequence>
<reference evidence="5" key="1">
    <citation type="submission" date="2018-10" db="EMBL/GenBank/DDBJ databases">
        <title>FDA dAtabase for Regulatory Grade micrObial Sequences (FDA-ARGOS): Supporting development and validation of Infectious Disease Dx tests.</title>
        <authorList>
            <person name="Kerrigan L."/>
            <person name="Tallon L."/>
            <person name="Sadzewicz L."/>
            <person name="Sengamalay N."/>
            <person name="Ott S."/>
            <person name="Godinez A."/>
            <person name="Nagaraj S."/>
            <person name="Vavikolanu K."/>
            <person name="Nadendla S."/>
            <person name="George J."/>
            <person name="Sichtig H."/>
        </authorList>
    </citation>
    <scope>NUCLEOTIDE SEQUENCE [LARGE SCALE GENOMIC DNA]</scope>
    <source>
        <strain evidence="5">FDAARGOS_311</strain>
    </source>
</reference>
<feature type="compositionally biased region" description="Acidic residues" evidence="1">
    <location>
        <begin position="76"/>
        <end position="94"/>
    </location>
</feature>
<dbReference type="GO" id="GO:0008168">
    <property type="term" value="F:methyltransferase activity"/>
    <property type="evidence" value="ECO:0007669"/>
    <property type="project" value="UniProtKB-KW"/>
</dbReference>